<dbReference type="Gene3D" id="3.40.50.300">
    <property type="entry name" value="P-loop containing nucleotide triphosphate hydrolases"/>
    <property type="match status" value="1"/>
</dbReference>
<reference evidence="2" key="1">
    <citation type="submission" date="2020-11" db="EMBL/GenBank/DDBJ databases">
        <authorList>
            <person name="Tran Van P."/>
        </authorList>
    </citation>
    <scope>NUCLEOTIDE SEQUENCE</scope>
</reference>
<dbReference type="GO" id="GO:0016818">
    <property type="term" value="F:hydrolase activity, acting on acid anhydrides, in phosphorus-containing anhydrides"/>
    <property type="evidence" value="ECO:0007669"/>
    <property type="project" value="InterPro"/>
</dbReference>
<evidence type="ECO:0000256" key="1">
    <source>
        <dbReference type="SAM" id="MobiDB-lite"/>
    </source>
</evidence>
<feature type="compositionally biased region" description="Basic and acidic residues" evidence="1">
    <location>
        <begin position="381"/>
        <end position="405"/>
    </location>
</feature>
<dbReference type="GO" id="GO:0006289">
    <property type="term" value="P:nucleotide-excision repair"/>
    <property type="evidence" value="ECO:0007669"/>
    <property type="project" value="TreeGrafter"/>
</dbReference>
<dbReference type="PANTHER" id="PTHR11472">
    <property type="entry name" value="DNA REPAIR DEAD HELICASE RAD3/XP-D SUBFAMILY MEMBER"/>
    <property type="match status" value="1"/>
</dbReference>
<dbReference type="InterPro" id="IPR045028">
    <property type="entry name" value="DinG/Rad3-like"/>
</dbReference>
<sequence length="485" mass="55058">MKFGVPYPSTYDLCVKSKMRYNDRFQSSDRRLLSGRRWYDIQAFRALNQALGRCIRHKNDWGALIVVDSRFKQASYVQSLPLWVRTRIRNIPSYQQQMEELTKFVTERLAADAALQEERDAMEVEEEIERKAETTQLVGDPLTLPSQFNPRMASTQMDSTQMASTLTLPSQFNPPMASTQMDSTQMASTLTLPSQFNPPMASTQMDSTQMASTLTLPSQFNPPMASTQMSQAWPLDGMGIGPSFEAPIKQEALPQTGEVKQDQLLDKQEEQETEEDAPLSPTLLVAMPRAARRGGSSFPADDEDDFVVPLQGSMTRKRRKFKEPLTQKPRQILAKISLHACVVTAGTSRSAMIQRKVERQRIPWQRNPSARPVLRTQRWRHQADRQRETSRHATMDTGEKKERGKALRTGRALFEFICSSDQGKGPFSSIHRTRPIFILPVKNQRGHKQALILNGLVTLTPFPLLLERPDVYHQIGSDAPYAHVK</sequence>
<feature type="compositionally biased region" description="Polar residues" evidence="1">
    <location>
        <begin position="215"/>
        <end position="231"/>
    </location>
</feature>
<dbReference type="GO" id="GO:0005634">
    <property type="term" value="C:nucleus"/>
    <property type="evidence" value="ECO:0007669"/>
    <property type="project" value="TreeGrafter"/>
</dbReference>
<dbReference type="GO" id="GO:0003678">
    <property type="term" value="F:DNA helicase activity"/>
    <property type="evidence" value="ECO:0007669"/>
    <property type="project" value="TreeGrafter"/>
</dbReference>
<proteinExistence type="predicted"/>
<name>A0A7R8ZK48_9CRUS</name>
<organism evidence="2">
    <name type="scientific">Cyprideis torosa</name>
    <dbReference type="NCBI Taxonomy" id="163714"/>
    <lineage>
        <taxon>Eukaryota</taxon>
        <taxon>Metazoa</taxon>
        <taxon>Ecdysozoa</taxon>
        <taxon>Arthropoda</taxon>
        <taxon>Crustacea</taxon>
        <taxon>Oligostraca</taxon>
        <taxon>Ostracoda</taxon>
        <taxon>Podocopa</taxon>
        <taxon>Podocopida</taxon>
        <taxon>Cytherocopina</taxon>
        <taxon>Cytheroidea</taxon>
        <taxon>Cytherideidae</taxon>
        <taxon>Cyprideis</taxon>
    </lineage>
</organism>
<dbReference type="EMBL" id="OB660379">
    <property type="protein sequence ID" value="CAD7224486.1"/>
    <property type="molecule type" value="Genomic_DNA"/>
</dbReference>
<dbReference type="PANTHER" id="PTHR11472:SF47">
    <property type="entry name" value="FANCONI ANEMIA GROUP J PROTEIN"/>
    <property type="match status" value="1"/>
</dbReference>
<accession>A0A7R8ZK48</accession>
<feature type="region of interest" description="Disordered" evidence="1">
    <location>
        <begin position="215"/>
        <end position="244"/>
    </location>
</feature>
<feature type="compositionally biased region" description="Basic and acidic residues" evidence="1">
    <location>
        <begin position="259"/>
        <end position="270"/>
    </location>
</feature>
<protein>
    <submittedName>
        <fullName evidence="2">Uncharacterized protein</fullName>
    </submittedName>
</protein>
<feature type="region of interest" description="Disordered" evidence="1">
    <location>
        <begin position="258"/>
        <end position="281"/>
    </location>
</feature>
<feature type="compositionally biased region" description="Polar residues" evidence="1">
    <location>
        <begin position="144"/>
        <end position="162"/>
    </location>
</feature>
<dbReference type="Pfam" id="PF13307">
    <property type="entry name" value="Helicase_C_2"/>
    <property type="match status" value="1"/>
</dbReference>
<feature type="region of interest" description="Disordered" evidence="1">
    <location>
        <begin position="371"/>
        <end position="405"/>
    </location>
</feature>
<dbReference type="GO" id="GO:0003676">
    <property type="term" value="F:nucleic acid binding"/>
    <property type="evidence" value="ECO:0007669"/>
    <property type="project" value="InterPro"/>
</dbReference>
<dbReference type="GO" id="GO:1990918">
    <property type="term" value="P:double-strand break repair involved in meiotic recombination"/>
    <property type="evidence" value="ECO:0007669"/>
    <property type="project" value="TreeGrafter"/>
</dbReference>
<feature type="region of interest" description="Disordered" evidence="1">
    <location>
        <begin position="167"/>
        <end position="186"/>
    </location>
</feature>
<evidence type="ECO:0000313" key="2">
    <source>
        <dbReference type="EMBL" id="CAD7224486.1"/>
    </source>
</evidence>
<dbReference type="InterPro" id="IPR006555">
    <property type="entry name" value="ATP-dep_Helicase_C"/>
</dbReference>
<dbReference type="AlphaFoldDB" id="A0A7R8ZK48"/>
<dbReference type="OrthoDB" id="6377856at2759"/>
<gene>
    <name evidence="2" type="ORF">CTOB1V02_LOCUS2443</name>
</gene>
<feature type="region of interest" description="Disordered" evidence="1">
    <location>
        <begin position="140"/>
        <end position="162"/>
    </location>
</feature>
<dbReference type="GO" id="GO:0005524">
    <property type="term" value="F:ATP binding"/>
    <property type="evidence" value="ECO:0007669"/>
    <property type="project" value="InterPro"/>
</dbReference>
<feature type="region of interest" description="Disordered" evidence="1">
    <location>
        <begin position="191"/>
        <end position="210"/>
    </location>
</feature>
<dbReference type="InterPro" id="IPR027417">
    <property type="entry name" value="P-loop_NTPase"/>
</dbReference>